<keyword evidence="1" id="KW-1133">Transmembrane helix</keyword>
<evidence type="ECO:0000313" key="2">
    <source>
        <dbReference type="EMBL" id="MFC6014719.1"/>
    </source>
</evidence>
<dbReference type="EMBL" id="JBHSPR010000001">
    <property type="protein sequence ID" value="MFC6014719.1"/>
    <property type="molecule type" value="Genomic_DNA"/>
</dbReference>
<feature type="transmembrane region" description="Helical" evidence="1">
    <location>
        <begin position="311"/>
        <end position="328"/>
    </location>
</feature>
<evidence type="ECO:0000256" key="1">
    <source>
        <dbReference type="SAM" id="Phobius"/>
    </source>
</evidence>
<proteinExistence type="predicted"/>
<evidence type="ECO:0000313" key="3">
    <source>
        <dbReference type="Proteomes" id="UP001596203"/>
    </source>
</evidence>
<keyword evidence="3" id="KW-1185">Reference proteome</keyword>
<sequence>MPATHEPPAEPLTALVRQEWTAFRSRGRLIALTAATLATILLGLLVGVVNRSTCSEGTVEVPCANDPVGPAGQAVSDQFYFAHQPLGENGSITARMTSMTGTITYPPPAHDEIVPGLVPWAKAGIIVKDGTRQGSSYAALMVTGSHGVRMQYDYVHDTAGRPGGVSASSPRWLRLTRAGDTITGEESTDGAHWTTVGTARLPGLPRTALVGLFATSPGDLTLRPTGLGGSIVESRFTQASAVFDNIALAGDGSGTGSRWSHGSVGEMGHTDWERYHRPPGLVESNGTATVTGSGDIAPLDMVGRHTVEDTLVGLVIGLMMVIVLAVRFGSGGYRPGPTGAGLLGGRVLAAKAVVVGAVTFLAGLVAAGVVLPFGTAVLRANGNAVLAVPALTQVRVVVGVAALLAVAAVLALALGVLFRRTWVAILVAISAVVLPYILGALPILPDGVSEWLLRLTPAAGFAVQQTVREYPQVLSHYAPSAGYFPLPWWAGLAVLCGYAAVALGLGMTRPRRTVAPRSQAEWR</sequence>
<feature type="transmembrane region" description="Helical" evidence="1">
    <location>
        <begin position="423"/>
        <end position="444"/>
    </location>
</feature>
<keyword evidence="1" id="KW-0812">Transmembrane</keyword>
<dbReference type="Proteomes" id="UP001596203">
    <property type="component" value="Unassembled WGS sequence"/>
</dbReference>
<protein>
    <recommendedName>
        <fullName evidence="4">DUF1349 domain-containing protein</fullName>
    </recommendedName>
</protein>
<feature type="transmembrane region" description="Helical" evidence="1">
    <location>
        <begin position="394"/>
        <end position="416"/>
    </location>
</feature>
<dbReference type="RefSeq" id="WP_377416153.1">
    <property type="nucleotide sequence ID" value="NZ_JBHSPR010000001.1"/>
</dbReference>
<feature type="transmembrane region" description="Helical" evidence="1">
    <location>
        <begin position="348"/>
        <end position="374"/>
    </location>
</feature>
<dbReference type="InterPro" id="IPR013320">
    <property type="entry name" value="ConA-like_dom_sf"/>
</dbReference>
<name>A0ABW1K199_9ACTN</name>
<feature type="transmembrane region" description="Helical" evidence="1">
    <location>
        <begin position="29"/>
        <end position="49"/>
    </location>
</feature>
<dbReference type="Gene3D" id="2.60.120.200">
    <property type="match status" value="1"/>
</dbReference>
<accession>A0ABW1K199</accession>
<evidence type="ECO:0008006" key="4">
    <source>
        <dbReference type="Google" id="ProtNLM"/>
    </source>
</evidence>
<dbReference type="SUPFAM" id="SSF49899">
    <property type="entry name" value="Concanavalin A-like lectins/glucanases"/>
    <property type="match status" value="1"/>
</dbReference>
<comment type="caution">
    <text evidence="2">The sequence shown here is derived from an EMBL/GenBank/DDBJ whole genome shotgun (WGS) entry which is preliminary data.</text>
</comment>
<gene>
    <name evidence="2" type="ORF">ACFP2T_00710</name>
</gene>
<reference evidence="3" key="1">
    <citation type="journal article" date="2019" name="Int. J. Syst. Evol. Microbiol.">
        <title>The Global Catalogue of Microorganisms (GCM) 10K type strain sequencing project: providing services to taxonomists for standard genome sequencing and annotation.</title>
        <authorList>
            <consortium name="The Broad Institute Genomics Platform"/>
            <consortium name="The Broad Institute Genome Sequencing Center for Infectious Disease"/>
            <person name="Wu L."/>
            <person name="Ma J."/>
        </authorList>
    </citation>
    <scope>NUCLEOTIDE SEQUENCE [LARGE SCALE GENOMIC DNA]</scope>
    <source>
        <strain evidence="3">ZS-35-S2</strain>
    </source>
</reference>
<keyword evidence="1" id="KW-0472">Membrane</keyword>
<feature type="transmembrane region" description="Helical" evidence="1">
    <location>
        <begin position="486"/>
        <end position="507"/>
    </location>
</feature>
<organism evidence="2 3">
    <name type="scientific">Plantactinospora solaniradicis</name>
    <dbReference type="NCBI Taxonomy" id="1723736"/>
    <lineage>
        <taxon>Bacteria</taxon>
        <taxon>Bacillati</taxon>
        <taxon>Actinomycetota</taxon>
        <taxon>Actinomycetes</taxon>
        <taxon>Micromonosporales</taxon>
        <taxon>Micromonosporaceae</taxon>
        <taxon>Plantactinospora</taxon>
    </lineage>
</organism>